<dbReference type="Proteomes" id="UP000324639">
    <property type="component" value="Chromosome Bgt_-10"/>
</dbReference>
<gene>
    <name evidence="1" type="ORF">BGT96224V316_LOCUS7781</name>
</gene>
<keyword evidence="2" id="KW-1185">Reference proteome</keyword>
<name>A0A9X9MNT0_BLUGR</name>
<organism evidence="1 2">
    <name type="scientific">Blumeria graminis f. sp. tritici</name>
    <dbReference type="NCBI Taxonomy" id="62690"/>
    <lineage>
        <taxon>Eukaryota</taxon>
        <taxon>Fungi</taxon>
        <taxon>Dikarya</taxon>
        <taxon>Ascomycota</taxon>
        <taxon>Pezizomycotina</taxon>
        <taxon>Leotiomycetes</taxon>
        <taxon>Erysiphales</taxon>
        <taxon>Erysiphaceae</taxon>
        <taxon>Blumeria</taxon>
    </lineage>
</organism>
<evidence type="ECO:0000313" key="2">
    <source>
        <dbReference type="Proteomes" id="UP000324639"/>
    </source>
</evidence>
<dbReference type="EMBL" id="LR026993">
    <property type="protein sequence ID" value="VDB94622.1"/>
    <property type="molecule type" value="Genomic_DNA"/>
</dbReference>
<protein>
    <submittedName>
        <fullName evidence="1">Bgt-51948</fullName>
    </submittedName>
</protein>
<evidence type="ECO:0000313" key="1">
    <source>
        <dbReference type="EMBL" id="VDB94622.1"/>
    </source>
</evidence>
<sequence>MEDLKFKGIINIKDAEEKCVTVLDLASASSDAIYSSSSILDLERMPEKIWPDTCFGHKFKYKTMWLYIEFALKKWPVYGDGEKINFPIVDENGLLFWPVRIPETHNNHSKYH</sequence>
<reference evidence="1 2" key="1">
    <citation type="submission" date="2018-08" db="EMBL/GenBank/DDBJ databases">
        <authorList>
            <person name="Muller C M."/>
        </authorList>
    </citation>
    <scope>NUCLEOTIDE SEQUENCE [LARGE SCALE GENOMIC DNA]</scope>
</reference>
<dbReference type="AlphaFoldDB" id="A0A9X9MNT0"/>
<proteinExistence type="predicted"/>
<accession>A0A9X9MNT0</accession>